<accession>A0AAV4XXM8</accession>
<dbReference type="AlphaFoldDB" id="A0AAV4XXM8"/>
<gene>
    <name evidence="2" type="primary">AVEN_275029_1</name>
    <name evidence="2" type="ORF">CEXT_406291</name>
</gene>
<dbReference type="EMBL" id="BPLR01018407">
    <property type="protein sequence ID" value="GIY99298.1"/>
    <property type="molecule type" value="Genomic_DNA"/>
</dbReference>
<feature type="compositionally biased region" description="Polar residues" evidence="1">
    <location>
        <begin position="179"/>
        <end position="188"/>
    </location>
</feature>
<evidence type="ECO:0000313" key="3">
    <source>
        <dbReference type="Proteomes" id="UP001054945"/>
    </source>
</evidence>
<comment type="caution">
    <text evidence="2">The sequence shown here is derived from an EMBL/GenBank/DDBJ whole genome shotgun (WGS) entry which is preliminary data.</text>
</comment>
<dbReference type="Proteomes" id="UP001054945">
    <property type="component" value="Unassembled WGS sequence"/>
</dbReference>
<protein>
    <submittedName>
        <fullName evidence="2">PH domain-containing protein</fullName>
    </submittedName>
</protein>
<name>A0AAV4XXM8_CAEEX</name>
<evidence type="ECO:0000313" key="2">
    <source>
        <dbReference type="EMBL" id="GIY99298.1"/>
    </source>
</evidence>
<evidence type="ECO:0000256" key="1">
    <source>
        <dbReference type="SAM" id="MobiDB-lite"/>
    </source>
</evidence>
<proteinExistence type="predicted"/>
<organism evidence="2 3">
    <name type="scientific">Caerostris extrusa</name>
    <name type="common">Bark spider</name>
    <name type="synonym">Caerostris bankana</name>
    <dbReference type="NCBI Taxonomy" id="172846"/>
    <lineage>
        <taxon>Eukaryota</taxon>
        <taxon>Metazoa</taxon>
        <taxon>Ecdysozoa</taxon>
        <taxon>Arthropoda</taxon>
        <taxon>Chelicerata</taxon>
        <taxon>Arachnida</taxon>
        <taxon>Araneae</taxon>
        <taxon>Araneomorphae</taxon>
        <taxon>Entelegynae</taxon>
        <taxon>Araneoidea</taxon>
        <taxon>Araneidae</taxon>
        <taxon>Caerostris</taxon>
    </lineage>
</organism>
<keyword evidence="3" id="KW-1185">Reference proteome</keyword>
<feature type="region of interest" description="Disordered" evidence="1">
    <location>
        <begin position="179"/>
        <end position="205"/>
    </location>
</feature>
<sequence length="298" mass="32676">MGGFLYKVNLADVDDLQWIDKKQDGVIAVRVGQEDQLLLWSSKGLDNWMFALRDAVNLSKGRREALRRSQTLMPQLSDGGLIGRHRVNSHHSLSASPGPPGIVHSGSNLELCSNAGPFMRSLVDKHFMPSINEYSKNVSSLVSLGRRSENGHLYKPSPRSLQVSPALTQRSLYAQHILSSPEISQPQDSSSRRTKSSSATSATSEFSFVHPDSPVAVSSLRLKHNNRPDGTKKSHQLLQQQPSIGLPGTVFRPSSVYGHTSTGGSELPPDVVPYGAFTITETRSMPKRSTKIVWSLQI</sequence>
<reference evidence="2 3" key="1">
    <citation type="submission" date="2021-06" db="EMBL/GenBank/DDBJ databases">
        <title>Caerostris extrusa draft genome.</title>
        <authorList>
            <person name="Kono N."/>
            <person name="Arakawa K."/>
        </authorList>
    </citation>
    <scope>NUCLEOTIDE SEQUENCE [LARGE SCALE GENOMIC DNA]</scope>
</reference>